<dbReference type="PROSITE" id="PS50003">
    <property type="entry name" value="PH_DOMAIN"/>
    <property type="match status" value="1"/>
</dbReference>
<organism evidence="4">
    <name type="scientific">Aplanochytrium stocchinoi</name>
    <dbReference type="NCBI Taxonomy" id="215587"/>
    <lineage>
        <taxon>Eukaryota</taxon>
        <taxon>Sar</taxon>
        <taxon>Stramenopiles</taxon>
        <taxon>Bigyra</taxon>
        <taxon>Labyrinthulomycetes</taxon>
        <taxon>Thraustochytrida</taxon>
        <taxon>Thraustochytriidae</taxon>
        <taxon>Aplanochytrium</taxon>
    </lineage>
</organism>
<dbReference type="InterPro" id="IPR013761">
    <property type="entry name" value="SAM/pointed_sf"/>
</dbReference>
<dbReference type="EMBL" id="HBIN01017259">
    <property type="protein sequence ID" value="CAE0443053.1"/>
    <property type="molecule type" value="Transcribed_RNA"/>
</dbReference>
<dbReference type="Gene3D" id="2.30.29.30">
    <property type="entry name" value="Pleckstrin-homology domain (PH domain)/Phosphotyrosine-binding domain (PTB)"/>
    <property type="match status" value="1"/>
</dbReference>
<dbReference type="Pfam" id="PF00536">
    <property type="entry name" value="SAM_1"/>
    <property type="match status" value="1"/>
</dbReference>
<dbReference type="InterPro" id="IPR001660">
    <property type="entry name" value="SAM"/>
</dbReference>
<evidence type="ECO:0008006" key="5">
    <source>
        <dbReference type="Google" id="ProtNLM"/>
    </source>
</evidence>
<name>A0A7S3V0C5_9STRA</name>
<dbReference type="InterPro" id="IPR001849">
    <property type="entry name" value="PH_domain"/>
</dbReference>
<gene>
    <name evidence="4" type="ORF">ASTO00021_LOCUS13160</name>
</gene>
<evidence type="ECO:0000256" key="1">
    <source>
        <dbReference type="SAM" id="MobiDB-lite"/>
    </source>
</evidence>
<dbReference type="InterPro" id="IPR011993">
    <property type="entry name" value="PH-like_dom_sf"/>
</dbReference>
<dbReference type="Gene3D" id="1.10.150.50">
    <property type="entry name" value="Transcription Factor, Ets-1"/>
    <property type="match status" value="1"/>
</dbReference>
<dbReference type="InterPro" id="IPR051707">
    <property type="entry name" value="PI-Interact_SigTrans_Reg"/>
</dbReference>
<proteinExistence type="predicted"/>
<sequence length="352" mass="38750">MADEAVKELLRKNRNLPARKSEKRGITTPGQQVKDNIIRRSFNRMSARRGDAVKPSPVPVTATGPKPQPMTMGGKAPAPVDLSRRGSKSSVGGVTERSHSVAGSLGGTREFIIRSGMLSKKGVINTSWKKRFFILTNKTLYYYPDDFNVPDDIDFHLIDAPPRGKVDVSLIIGVEREPKGAKEKFMVKTPVRGYRLKTEKIKDAEAWIAAITGAADHMKSREHQVGMRRASVSSLKADELDELDTDTAAPDPTNIAGARSTSTHIVGPHTPAAVDNYINWGRFDVAAWLHTLSLGQKYSELFYQNNIDGKVLEDCVKDKGKLIEIGVDKEDVTAILTGIRKLQDIYDGNGEL</sequence>
<protein>
    <recommendedName>
        <fullName evidence="5">PH domain-containing protein</fullName>
    </recommendedName>
</protein>
<dbReference type="SMART" id="SM00454">
    <property type="entry name" value="SAM"/>
    <property type="match status" value="1"/>
</dbReference>
<dbReference type="PROSITE" id="PS50105">
    <property type="entry name" value="SAM_DOMAIN"/>
    <property type="match status" value="1"/>
</dbReference>
<evidence type="ECO:0000313" key="4">
    <source>
        <dbReference type="EMBL" id="CAE0443053.1"/>
    </source>
</evidence>
<reference evidence="4" key="1">
    <citation type="submission" date="2021-01" db="EMBL/GenBank/DDBJ databases">
        <authorList>
            <person name="Corre E."/>
            <person name="Pelletier E."/>
            <person name="Niang G."/>
            <person name="Scheremetjew M."/>
            <person name="Finn R."/>
            <person name="Kale V."/>
            <person name="Holt S."/>
            <person name="Cochrane G."/>
            <person name="Meng A."/>
            <person name="Brown T."/>
            <person name="Cohen L."/>
        </authorList>
    </citation>
    <scope>NUCLEOTIDE SEQUENCE</scope>
    <source>
        <strain evidence="4">GSBS06</strain>
    </source>
</reference>
<dbReference type="CDD" id="cd00821">
    <property type="entry name" value="PH"/>
    <property type="match status" value="1"/>
</dbReference>
<feature type="region of interest" description="Disordered" evidence="1">
    <location>
        <begin position="10"/>
        <end position="101"/>
    </location>
</feature>
<dbReference type="SUPFAM" id="SSF47769">
    <property type="entry name" value="SAM/Pointed domain"/>
    <property type="match status" value="1"/>
</dbReference>
<evidence type="ECO:0000259" key="3">
    <source>
        <dbReference type="PROSITE" id="PS50105"/>
    </source>
</evidence>
<evidence type="ECO:0000259" key="2">
    <source>
        <dbReference type="PROSITE" id="PS50003"/>
    </source>
</evidence>
<dbReference type="Pfam" id="PF00169">
    <property type="entry name" value="PH"/>
    <property type="match status" value="1"/>
</dbReference>
<dbReference type="AlphaFoldDB" id="A0A7S3V0C5"/>
<dbReference type="SMART" id="SM00233">
    <property type="entry name" value="PH"/>
    <property type="match status" value="1"/>
</dbReference>
<feature type="domain" description="PH" evidence="2">
    <location>
        <begin position="111"/>
        <end position="216"/>
    </location>
</feature>
<accession>A0A7S3V0C5</accession>
<dbReference type="PANTHER" id="PTHR14336">
    <property type="entry name" value="TANDEM PH DOMAIN CONTAINING PROTEIN"/>
    <property type="match status" value="1"/>
</dbReference>
<feature type="domain" description="SAM" evidence="3">
    <location>
        <begin position="280"/>
        <end position="327"/>
    </location>
</feature>
<dbReference type="SUPFAM" id="SSF50729">
    <property type="entry name" value="PH domain-like"/>
    <property type="match status" value="1"/>
</dbReference>